<organism evidence="1 2">
    <name type="scientific">Araneus ventricosus</name>
    <name type="common">Orbweaver spider</name>
    <name type="synonym">Epeira ventricosa</name>
    <dbReference type="NCBI Taxonomy" id="182803"/>
    <lineage>
        <taxon>Eukaryota</taxon>
        <taxon>Metazoa</taxon>
        <taxon>Ecdysozoa</taxon>
        <taxon>Arthropoda</taxon>
        <taxon>Chelicerata</taxon>
        <taxon>Arachnida</taxon>
        <taxon>Araneae</taxon>
        <taxon>Araneomorphae</taxon>
        <taxon>Entelegynae</taxon>
        <taxon>Araneoidea</taxon>
        <taxon>Araneidae</taxon>
        <taxon>Araneus</taxon>
    </lineage>
</organism>
<dbReference type="EMBL" id="BGPR01053680">
    <property type="protein sequence ID" value="GBO30509.1"/>
    <property type="molecule type" value="Genomic_DNA"/>
</dbReference>
<dbReference type="Proteomes" id="UP000499080">
    <property type="component" value="Unassembled WGS sequence"/>
</dbReference>
<evidence type="ECO:0000313" key="1">
    <source>
        <dbReference type="EMBL" id="GBO30509.1"/>
    </source>
</evidence>
<accession>A0A4Y2VZG5</accession>
<dbReference type="AlphaFoldDB" id="A0A4Y2VZG5"/>
<gene>
    <name evidence="1" type="ORF">AVEN_45769_1</name>
</gene>
<keyword evidence="2" id="KW-1185">Reference proteome</keyword>
<reference evidence="1 2" key="1">
    <citation type="journal article" date="2019" name="Sci. Rep.">
        <title>Orb-weaving spider Araneus ventricosus genome elucidates the spidroin gene catalogue.</title>
        <authorList>
            <person name="Kono N."/>
            <person name="Nakamura H."/>
            <person name="Ohtoshi R."/>
            <person name="Moran D.A.P."/>
            <person name="Shinohara A."/>
            <person name="Yoshida Y."/>
            <person name="Fujiwara M."/>
            <person name="Mori M."/>
            <person name="Tomita M."/>
            <person name="Arakawa K."/>
        </authorList>
    </citation>
    <scope>NUCLEOTIDE SEQUENCE [LARGE SCALE GENOMIC DNA]</scope>
</reference>
<proteinExistence type="predicted"/>
<name>A0A4Y2VZG5_ARAVE</name>
<comment type="caution">
    <text evidence="1">The sequence shown here is derived from an EMBL/GenBank/DDBJ whole genome shotgun (WGS) entry which is preliminary data.</text>
</comment>
<evidence type="ECO:0000313" key="2">
    <source>
        <dbReference type="Proteomes" id="UP000499080"/>
    </source>
</evidence>
<protein>
    <submittedName>
        <fullName evidence="1">Uncharacterized protein</fullName>
    </submittedName>
</protein>
<sequence>MITPARIEHDWCRVIWRVQLFHRCRDLLDHRTRIPYSMCGTCWEDGLQVAVCHQAPPRAPASLTTGMGTTSTSCLAIVKHAFQLEGIVPLLACGSHFTFCLPILAVAPRRP</sequence>